<protein>
    <submittedName>
        <fullName evidence="1">Uncharacterized protein</fullName>
    </submittedName>
</protein>
<dbReference type="EMBL" id="AJYW02000193">
    <property type="protein sequence ID" value="OEE74487.1"/>
    <property type="molecule type" value="Genomic_DNA"/>
</dbReference>
<reference evidence="1 2" key="1">
    <citation type="journal article" date="2012" name="Science">
        <title>Ecological populations of bacteria act as socially cohesive units of antibiotic production and resistance.</title>
        <authorList>
            <person name="Cordero O.X."/>
            <person name="Wildschutte H."/>
            <person name="Kirkup B."/>
            <person name="Proehl S."/>
            <person name="Ngo L."/>
            <person name="Hussain F."/>
            <person name="Le Roux F."/>
            <person name="Mincer T."/>
            <person name="Polz M.F."/>
        </authorList>
    </citation>
    <scope>NUCLEOTIDE SEQUENCE [LARGE SCALE GENOMIC DNA]</scope>
    <source>
        <strain evidence="1 2">FF-238</strain>
    </source>
</reference>
<comment type="caution">
    <text evidence="1">The sequence shown here is derived from an EMBL/GenBank/DDBJ whole genome shotgun (WGS) entry which is preliminary data.</text>
</comment>
<name>A0A1E5CW93_9VIBR</name>
<gene>
    <name evidence="1" type="ORF">A130_17770</name>
</gene>
<accession>A0A1E5CW93</accession>
<sequence length="441" mass="50346">MYPCKNNTHSVQSEGAYAACWINASDSTSAFIKAKYLIERDEWTIETLEIDPFPISRDMIQKSDFHVKNYDLAVNDGHSIYYFAWSKNVEKETELVLKTRNKLNKKKFYSGRSSVLRKGYCLHPDSDSCCNQIIKAHSIQKNQALSAIAVDSHVYQLSRSSLSSKSSAVQYQKEGINKASVFRGFCKKHDNELFEEIDNNILFSSEHQVFLYAYRSICKEVFEKNKTLNILNEAISALEPDCAEWKFINDLLQGTKYGLDNLIRIKSIYDNTLINKTYNDMKFVIFKCSSKPNMAFSGLIYPDFDFMGNQLQDLADTQVQLSLVTACSAPMSDGWGYLIAWHTEGGAVGDTFIQSLAEVINSNQCVEDALFRFIISSCENHAFSPLWWESITSYHQEAITQRVGEMIEPMAPVPNDYLRYGLEGIVDWSFEEVLTNLEPYT</sequence>
<dbReference type="AlphaFoldDB" id="A0A1E5CW93"/>
<evidence type="ECO:0000313" key="1">
    <source>
        <dbReference type="EMBL" id="OEE74487.1"/>
    </source>
</evidence>
<keyword evidence="2" id="KW-1185">Reference proteome</keyword>
<dbReference type="Proteomes" id="UP000094165">
    <property type="component" value="Unassembled WGS sequence"/>
</dbReference>
<evidence type="ECO:0000313" key="2">
    <source>
        <dbReference type="Proteomes" id="UP000094165"/>
    </source>
</evidence>
<organism evidence="1 2">
    <name type="scientific">Vibrio genomosp. F6 str. FF-238</name>
    <dbReference type="NCBI Taxonomy" id="1191298"/>
    <lineage>
        <taxon>Bacteria</taxon>
        <taxon>Pseudomonadati</taxon>
        <taxon>Pseudomonadota</taxon>
        <taxon>Gammaproteobacteria</taxon>
        <taxon>Vibrionales</taxon>
        <taxon>Vibrionaceae</taxon>
        <taxon>Vibrio</taxon>
    </lineage>
</organism>
<proteinExistence type="predicted"/>